<evidence type="ECO:0000313" key="4">
    <source>
        <dbReference type="Proteomes" id="UP000045285"/>
    </source>
</evidence>
<dbReference type="GO" id="GO:0016020">
    <property type="term" value="C:membrane"/>
    <property type="evidence" value="ECO:0007669"/>
    <property type="project" value="UniProtKB-SubCell"/>
</dbReference>
<evidence type="ECO:0000256" key="1">
    <source>
        <dbReference type="ARBA" id="ARBA00004141"/>
    </source>
</evidence>
<evidence type="ECO:0000256" key="2">
    <source>
        <dbReference type="SAM" id="Phobius"/>
    </source>
</evidence>
<dbReference type="Proteomes" id="UP000045285">
    <property type="component" value="Unassembled WGS sequence"/>
</dbReference>
<sequence length="112" mass="11771">MEILTKISGEKLKNLAKSVRRRLPAAYAAVLLTIMFVTPSAAQDFNGVTTFLQAIVEAITGPIGVSISALAVIAVGFSFMTGRMDWTFAVSTVMGIAIVFGGASFVQGLTAR</sequence>
<dbReference type="EMBL" id="CCMZ01000028">
    <property type="protein sequence ID" value="CDX20930.1"/>
    <property type="molecule type" value="Genomic_DNA"/>
</dbReference>
<evidence type="ECO:0000313" key="3">
    <source>
        <dbReference type="EMBL" id="CDX20930.1"/>
    </source>
</evidence>
<accession>A0A090E1J1</accession>
<keyword evidence="2" id="KW-0472">Membrane</keyword>
<evidence type="ECO:0008006" key="5">
    <source>
        <dbReference type="Google" id="ProtNLM"/>
    </source>
</evidence>
<name>A0A090E1J1_MESPL</name>
<keyword evidence="2" id="KW-1133">Transmembrane helix</keyword>
<dbReference type="AlphaFoldDB" id="A0A090E1J1"/>
<dbReference type="InterPro" id="IPR007039">
    <property type="entry name" value="TrbC/VirB2"/>
</dbReference>
<dbReference type="Pfam" id="PF04956">
    <property type="entry name" value="TrbC"/>
    <property type="match status" value="1"/>
</dbReference>
<feature type="transmembrane region" description="Helical" evidence="2">
    <location>
        <begin position="86"/>
        <end position="106"/>
    </location>
</feature>
<keyword evidence="4" id="KW-1185">Reference proteome</keyword>
<organism evidence="3 4">
    <name type="scientific">Mesorhizobium plurifarium</name>
    <dbReference type="NCBI Taxonomy" id="69974"/>
    <lineage>
        <taxon>Bacteria</taxon>
        <taxon>Pseudomonadati</taxon>
        <taxon>Pseudomonadota</taxon>
        <taxon>Alphaproteobacteria</taxon>
        <taxon>Hyphomicrobiales</taxon>
        <taxon>Phyllobacteriaceae</taxon>
        <taxon>Mesorhizobium</taxon>
    </lineage>
</organism>
<feature type="transmembrane region" description="Helical" evidence="2">
    <location>
        <begin position="58"/>
        <end position="79"/>
    </location>
</feature>
<gene>
    <name evidence="3" type="ORF">MPL3356_340102</name>
</gene>
<proteinExistence type="predicted"/>
<reference evidence="4" key="1">
    <citation type="submission" date="2014-08" db="EMBL/GenBank/DDBJ databases">
        <authorList>
            <person name="Moulin L."/>
        </authorList>
    </citation>
    <scope>NUCLEOTIDE SEQUENCE [LARGE SCALE GENOMIC DNA]</scope>
</reference>
<protein>
    <recommendedName>
        <fullName evidence="5">Conjugal transfer protein TrbC</fullName>
    </recommendedName>
</protein>
<keyword evidence="2" id="KW-0812">Transmembrane</keyword>
<comment type="subcellular location">
    <subcellularLocation>
        <location evidence="1">Membrane</location>
        <topology evidence="1">Multi-pass membrane protein</topology>
    </subcellularLocation>
</comment>